<reference evidence="6 7" key="2">
    <citation type="journal article" date="2019" name="G3 (Bethesda)">
        <title>Hybrid Assembly of the Genome of the Entomopathogenic Nematode Steinernema carpocapsae Identifies the X-Chromosome.</title>
        <authorList>
            <person name="Serra L."/>
            <person name="Macchietto M."/>
            <person name="Macias-Munoz A."/>
            <person name="McGill C.J."/>
            <person name="Rodriguez I.M."/>
            <person name="Rodriguez B."/>
            <person name="Murad R."/>
            <person name="Mortazavi A."/>
        </authorList>
    </citation>
    <scope>NUCLEOTIDE SEQUENCE [LARGE SCALE GENOMIC DNA]</scope>
    <source>
        <strain evidence="6 7">ALL</strain>
    </source>
</reference>
<keyword evidence="2" id="KW-0722">Serine protease inhibitor</keyword>
<organism evidence="6 7">
    <name type="scientific">Steinernema carpocapsae</name>
    <name type="common">Entomopathogenic nematode</name>
    <dbReference type="NCBI Taxonomy" id="34508"/>
    <lineage>
        <taxon>Eukaryota</taxon>
        <taxon>Metazoa</taxon>
        <taxon>Ecdysozoa</taxon>
        <taxon>Nematoda</taxon>
        <taxon>Chromadorea</taxon>
        <taxon>Rhabditida</taxon>
        <taxon>Tylenchina</taxon>
        <taxon>Panagrolaimomorpha</taxon>
        <taxon>Strongyloidoidea</taxon>
        <taxon>Steinernematidae</taxon>
        <taxon>Steinernema</taxon>
    </lineage>
</organism>
<dbReference type="OrthoDB" id="5851704at2759"/>
<evidence type="ECO:0000259" key="5">
    <source>
        <dbReference type="PROSITE" id="PS50279"/>
    </source>
</evidence>
<sequence>MCPDGSDALLEGGAPKTCGTGSDGHEFCPKGFYCSINIESNSRLCCPLGGSMGSNIPPPPVIAPYFGRRLPNPGEVIDRGSLPSDPKPKPLSTPKPKAPGGVDEGVDAAAGEAAAGGYPETSAEAPAPVGAGSAEAGSAEGVEQPSYKGDNAVASPGPDEVVVEEKPTHLAGAAEVPAASMPGKNEQEGGPYGRMMLKPVNSHLKLQERELAQNEKLAASRAEAGIDVGSIDDPFDAAIAPEKTKTSRDATICFLRPNEGRICREDEVQPRTNLHYFYSVKDKKCKLFFAHGCGGNANRFEKKRDCEQLCMSVASS</sequence>
<dbReference type="PROSITE" id="PS50279">
    <property type="entry name" value="BPTI_KUNITZ_2"/>
    <property type="match status" value="1"/>
</dbReference>
<keyword evidence="1" id="KW-0646">Protease inhibitor</keyword>
<dbReference type="GO" id="GO:0005615">
    <property type="term" value="C:extracellular space"/>
    <property type="evidence" value="ECO:0007669"/>
    <property type="project" value="TreeGrafter"/>
</dbReference>
<dbReference type="AlphaFoldDB" id="A0A4U5NTK3"/>
<evidence type="ECO:0000256" key="3">
    <source>
        <dbReference type="ARBA" id="ARBA00023157"/>
    </source>
</evidence>
<dbReference type="CDD" id="cd00109">
    <property type="entry name" value="Kunitz-type"/>
    <property type="match status" value="1"/>
</dbReference>
<dbReference type="SMART" id="SM00289">
    <property type="entry name" value="WR1"/>
    <property type="match status" value="1"/>
</dbReference>
<dbReference type="PANTHER" id="PTHR10083:SF374">
    <property type="entry name" value="BPTI_KUNITZ INHIBITOR DOMAIN-CONTAINING PROTEIN"/>
    <property type="match status" value="1"/>
</dbReference>
<dbReference type="InterPro" id="IPR006150">
    <property type="entry name" value="Cys_repeat_1"/>
</dbReference>
<comment type="caution">
    <text evidence="6">The sequence shown here is derived from an EMBL/GenBank/DDBJ whole genome shotgun (WGS) entry which is preliminary data.</text>
</comment>
<evidence type="ECO:0000256" key="1">
    <source>
        <dbReference type="ARBA" id="ARBA00022690"/>
    </source>
</evidence>
<dbReference type="InterPro" id="IPR020901">
    <property type="entry name" value="Prtase_inh_Kunz-CS"/>
</dbReference>
<protein>
    <recommendedName>
        <fullName evidence="5">BPTI/Kunitz inhibitor domain-containing protein</fullName>
    </recommendedName>
</protein>
<dbReference type="Pfam" id="PF00014">
    <property type="entry name" value="Kunitz_BPTI"/>
    <property type="match status" value="1"/>
</dbReference>
<dbReference type="EMBL" id="AZBU02000003">
    <property type="protein sequence ID" value="TKR86829.1"/>
    <property type="molecule type" value="Genomic_DNA"/>
</dbReference>
<dbReference type="Pfam" id="PF14625">
    <property type="entry name" value="Lustrin_cystein"/>
    <property type="match status" value="1"/>
</dbReference>
<evidence type="ECO:0000313" key="6">
    <source>
        <dbReference type="EMBL" id="TKR86829.1"/>
    </source>
</evidence>
<evidence type="ECO:0000256" key="4">
    <source>
        <dbReference type="SAM" id="MobiDB-lite"/>
    </source>
</evidence>
<evidence type="ECO:0000313" key="7">
    <source>
        <dbReference type="Proteomes" id="UP000298663"/>
    </source>
</evidence>
<dbReference type="InterPro" id="IPR002223">
    <property type="entry name" value="Kunitz_BPTI"/>
</dbReference>
<feature type="domain" description="BPTI/Kunitz inhibitor" evidence="5">
    <location>
        <begin position="253"/>
        <end position="310"/>
    </location>
</feature>
<dbReference type="GO" id="GO:0004867">
    <property type="term" value="F:serine-type endopeptidase inhibitor activity"/>
    <property type="evidence" value="ECO:0007669"/>
    <property type="project" value="UniProtKB-KW"/>
</dbReference>
<dbReference type="SMART" id="SM00131">
    <property type="entry name" value="KU"/>
    <property type="match status" value="1"/>
</dbReference>
<dbReference type="PROSITE" id="PS00280">
    <property type="entry name" value="BPTI_KUNITZ_1"/>
    <property type="match status" value="1"/>
</dbReference>
<dbReference type="PANTHER" id="PTHR10083">
    <property type="entry name" value="KUNITZ-TYPE PROTEASE INHIBITOR-RELATED"/>
    <property type="match status" value="1"/>
</dbReference>
<name>A0A4U5NTK3_STECR</name>
<feature type="compositionally biased region" description="Low complexity" evidence="4">
    <location>
        <begin position="98"/>
        <end position="143"/>
    </location>
</feature>
<dbReference type="InterPro" id="IPR050098">
    <property type="entry name" value="TFPI/VKTCI-like"/>
</dbReference>
<reference evidence="6 7" key="1">
    <citation type="journal article" date="2015" name="Genome Biol.">
        <title>Comparative genomics of Steinernema reveals deeply conserved gene regulatory networks.</title>
        <authorList>
            <person name="Dillman A.R."/>
            <person name="Macchietto M."/>
            <person name="Porter C.F."/>
            <person name="Rogers A."/>
            <person name="Williams B."/>
            <person name="Antoshechkin I."/>
            <person name="Lee M.M."/>
            <person name="Goodwin Z."/>
            <person name="Lu X."/>
            <person name="Lewis E.E."/>
            <person name="Goodrich-Blair H."/>
            <person name="Stock S.P."/>
            <person name="Adams B.J."/>
            <person name="Sternberg P.W."/>
            <person name="Mortazavi A."/>
        </authorList>
    </citation>
    <scope>NUCLEOTIDE SEQUENCE [LARGE SCALE GENOMIC DNA]</scope>
    <source>
        <strain evidence="6 7">ALL</strain>
    </source>
</reference>
<gene>
    <name evidence="6" type="ORF">L596_011343</name>
</gene>
<dbReference type="SUPFAM" id="SSF57362">
    <property type="entry name" value="BPTI-like"/>
    <property type="match status" value="1"/>
</dbReference>
<dbReference type="Proteomes" id="UP000298663">
    <property type="component" value="Unassembled WGS sequence"/>
</dbReference>
<dbReference type="Gene3D" id="4.10.410.10">
    <property type="entry name" value="Pancreatic trypsin inhibitor Kunitz domain"/>
    <property type="match status" value="1"/>
</dbReference>
<keyword evidence="7" id="KW-1185">Reference proteome</keyword>
<feature type="region of interest" description="Disordered" evidence="4">
    <location>
        <begin position="72"/>
        <end position="161"/>
    </location>
</feature>
<accession>A0A4U5NTK3</accession>
<evidence type="ECO:0000256" key="2">
    <source>
        <dbReference type="ARBA" id="ARBA00022900"/>
    </source>
</evidence>
<dbReference type="STRING" id="34508.A0A4U5NTK3"/>
<keyword evidence="3" id="KW-1015">Disulfide bond</keyword>
<proteinExistence type="predicted"/>
<dbReference type="InterPro" id="IPR028150">
    <property type="entry name" value="Lustrin_cystein"/>
</dbReference>
<dbReference type="InterPro" id="IPR036880">
    <property type="entry name" value="Kunitz_BPTI_sf"/>
</dbReference>